<proteinExistence type="predicted"/>
<evidence type="ECO:0000313" key="2">
    <source>
        <dbReference type="Proteomes" id="UP000281406"/>
    </source>
</evidence>
<name>A0A3N0YVD8_ANAGA</name>
<gene>
    <name evidence="1" type="ORF">DPX16_15186</name>
</gene>
<organism evidence="1 2">
    <name type="scientific">Anabarilius grahami</name>
    <name type="common">Kanglang fish</name>
    <name type="synonym">Barilius grahami</name>
    <dbReference type="NCBI Taxonomy" id="495550"/>
    <lineage>
        <taxon>Eukaryota</taxon>
        <taxon>Metazoa</taxon>
        <taxon>Chordata</taxon>
        <taxon>Craniata</taxon>
        <taxon>Vertebrata</taxon>
        <taxon>Euteleostomi</taxon>
        <taxon>Actinopterygii</taxon>
        <taxon>Neopterygii</taxon>
        <taxon>Teleostei</taxon>
        <taxon>Ostariophysi</taxon>
        <taxon>Cypriniformes</taxon>
        <taxon>Xenocyprididae</taxon>
        <taxon>Xenocypridinae</taxon>
        <taxon>Xenocypridinae incertae sedis</taxon>
        <taxon>Anabarilius</taxon>
    </lineage>
</organism>
<comment type="caution">
    <text evidence="1">The sequence shown here is derived from an EMBL/GenBank/DDBJ whole genome shotgun (WGS) entry which is preliminary data.</text>
</comment>
<dbReference type="EMBL" id="RJVU01022182">
    <property type="protein sequence ID" value="ROL50145.1"/>
    <property type="molecule type" value="Genomic_DNA"/>
</dbReference>
<accession>A0A3N0YVD8</accession>
<keyword evidence="2" id="KW-1185">Reference proteome</keyword>
<sequence>MEREREYAGSGRRDPRRCWNSLWITSGPQLTMLAPSLAPAHREDFRIRLAQKPSVPRHQTAPEQTRIAKGHAQYLIDTFKTSRAHSQPQSIMGTHRTPEAFGIAYRHCPYSVKTACC</sequence>
<evidence type="ECO:0000313" key="1">
    <source>
        <dbReference type="EMBL" id="ROL50145.1"/>
    </source>
</evidence>
<dbReference type="AlphaFoldDB" id="A0A3N0YVD8"/>
<reference evidence="1 2" key="1">
    <citation type="submission" date="2018-10" db="EMBL/GenBank/DDBJ databases">
        <title>Genome assembly for a Yunnan-Guizhou Plateau 3E fish, Anabarilius grahami (Regan), and its evolutionary and genetic applications.</title>
        <authorList>
            <person name="Jiang W."/>
        </authorList>
    </citation>
    <scope>NUCLEOTIDE SEQUENCE [LARGE SCALE GENOMIC DNA]</scope>
    <source>
        <strain evidence="1">AG-KIZ</strain>
        <tissue evidence="1">Muscle</tissue>
    </source>
</reference>
<protein>
    <submittedName>
        <fullName evidence="1">Uncharacterized protein</fullName>
    </submittedName>
</protein>
<dbReference type="Proteomes" id="UP000281406">
    <property type="component" value="Unassembled WGS sequence"/>
</dbReference>